<comment type="caution">
    <text evidence="14">The sequence shown here is derived from an EMBL/GenBank/DDBJ whole genome shotgun (WGS) entry which is preliminary data.</text>
</comment>
<dbReference type="InterPro" id="IPR003661">
    <property type="entry name" value="HisK_dim/P_dom"/>
</dbReference>
<dbReference type="Pfam" id="PF02518">
    <property type="entry name" value="HATPase_c"/>
    <property type="match status" value="1"/>
</dbReference>
<evidence type="ECO:0000256" key="5">
    <source>
        <dbReference type="ARBA" id="ARBA00022679"/>
    </source>
</evidence>
<evidence type="ECO:0000256" key="8">
    <source>
        <dbReference type="ARBA" id="ARBA00022989"/>
    </source>
</evidence>
<accession>A0A1S1NHU8</accession>
<dbReference type="InterPro" id="IPR036097">
    <property type="entry name" value="HisK_dim/P_sf"/>
</dbReference>
<dbReference type="Pfam" id="PF00672">
    <property type="entry name" value="HAMP"/>
    <property type="match status" value="1"/>
</dbReference>
<dbReference type="Gene3D" id="1.10.287.130">
    <property type="match status" value="1"/>
</dbReference>
<dbReference type="AlphaFoldDB" id="A0A1S1NHU8"/>
<dbReference type="EC" id="2.7.13.3" evidence="3"/>
<feature type="domain" description="Histidine kinase" evidence="12">
    <location>
        <begin position="244"/>
        <end position="453"/>
    </location>
</feature>
<evidence type="ECO:0000256" key="4">
    <source>
        <dbReference type="ARBA" id="ARBA00022553"/>
    </source>
</evidence>
<organism evidence="14 15">
    <name type="scientific">Mycobacterium talmoniae</name>
    <dbReference type="NCBI Taxonomy" id="1858794"/>
    <lineage>
        <taxon>Bacteria</taxon>
        <taxon>Bacillati</taxon>
        <taxon>Actinomycetota</taxon>
        <taxon>Actinomycetes</taxon>
        <taxon>Mycobacteriales</taxon>
        <taxon>Mycobacteriaceae</taxon>
        <taxon>Mycobacterium</taxon>
    </lineage>
</organism>
<dbReference type="CDD" id="cd00075">
    <property type="entry name" value="HATPase"/>
    <property type="match status" value="1"/>
</dbReference>
<keyword evidence="7 14" id="KW-0418">Kinase</keyword>
<evidence type="ECO:0000256" key="6">
    <source>
        <dbReference type="ARBA" id="ARBA00022692"/>
    </source>
</evidence>
<keyword evidence="15" id="KW-1185">Reference proteome</keyword>
<comment type="catalytic activity">
    <reaction evidence="1">
        <text>ATP + protein L-histidine = ADP + protein N-phospho-L-histidine.</text>
        <dbReference type="EC" id="2.7.13.3"/>
    </reaction>
</comment>
<evidence type="ECO:0000256" key="1">
    <source>
        <dbReference type="ARBA" id="ARBA00000085"/>
    </source>
</evidence>
<protein>
    <recommendedName>
        <fullName evidence="3">histidine kinase</fullName>
        <ecNumber evidence="3">2.7.13.3</ecNumber>
    </recommendedName>
</protein>
<dbReference type="Pfam" id="PF00512">
    <property type="entry name" value="HisKA"/>
    <property type="match status" value="1"/>
</dbReference>
<evidence type="ECO:0000313" key="14">
    <source>
        <dbReference type="EMBL" id="OHV05396.1"/>
    </source>
</evidence>
<keyword evidence="8 11" id="KW-1133">Transmembrane helix</keyword>
<feature type="transmembrane region" description="Helical" evidence="11">
    <location>
        <begin position="159"/>
        <end position="182"/>
    </location>
</feature>
<dbReference type="CDD" id="cd06225">
    <property type="entry name" value="HAMP"/>
    <property type="match status" value="1"/>
</dbReference>
<keyword evidence="10 11" id="KW-0472">Membrane</keyword>
<evidence type="ECO:0000259" key="12">
    <source>
        <dbReference type="PROSITE" id="PS50109"/>
    </source>
</evidence>
<keyword evidence="6 11" id="KW-0812">Transmembrane</keyword>
<name>A0A1S1NHU8_9MYCO</name>
<evidence type="ECO:0000259" key="13">
    <source>
        <dbReference type="PROSITE" id="PS50885"/>
    </source>
</evidence>
<dbReference type="SUPFAM" id="SSF55874">
    <property type="entry name" value="ATPase domain of HSP90 chaperone/DNA topoisomerase II/histidine kinase"/>
    <property type="match status" value="1"/>
</dbReference>
<feature type="domain" description="HAMP" evidence="13">
    <location>
        <begin position="183"/>
        <end position="236"/>
    </location>
</feature>
<dbReference type="InterPro" id="IPR004358">
    <property type="entry name" value="Sig_transdc_His_kin-like_C"/>
</dbReference>
<dbReference type="GO" id="GO:0000155">
    <property type="term" value="F:phosphorelay sensor kinase activity"/>
    <property type="evidence" value="ECO:0007669"/>
    <property type="project" value="InterPro"/>
</dbReference>
<dbReference type="PANTHER" id="PTHR45436:SF5">
    <property type="entry name" value="SENSOR HISTIDINE KINASE TRCS"/>
    <property type="match status" value="1"/>
</dbReference>
<dbReference type="InterPro" id="IPR003594">
    <property type="entry name" value="HATPase_dom"/>
</dbReference>
<gene>
    <name evidence="14" type="ORF">BKN37_05855</name>
</gene>
<dbReference type="PRINTS" id="PR00344">
    <property type="entry name" value="BCTRLSENSOR"/>
</dbReference>
<evidence type="ECO:0000256" key="9">
    <source>
        <dbReference type="ARBA" id="ARBA00023012"/>
    </source>
</evidence>
<evidence type="ECO:0000256" key="10">
    <source>
        <dbReference type="ARBA" id="ARBA00023136"/>
    </source>
</evidence>
<feature type="transmembrane region" description="Helical" evidence="11">
    <location>
        <begin position="21"/>
        <end position="41"/>
    </location>
</feature>
<dbReference type="Gene3D" id="3.30.565.10">
    <property type="entry name" value="Histidine kinase-like ATPase, C-terminal domain"/>
    <property type="match status" value="1"/>
</dbReference>
<dbReference type="PROSITE" id="PS50109">
    <property type="entry name" value="HIS_KIN"/>
    <property type="match status" value="1"/>
</dbReference>
<dbReference type="InterPro" id="IPR036890">
    <property type="entry name" value="HATPase_C_sf"/>
</dbReference>
<dbReference type="SUPFAM" id="SSF47384">
    <property type="entry name" value="Homodimeric domain of signal transducing histidine kinase"/>
    <property type="match status" value="1"/>
</dbReference>
<sequence length="463" mass="48711">MLGRFNPLQASVRTRSALAAAVVMTVCLALACGVLLLVLYLSLAYTGHTAAAARAERIATQLRTDAPRDLDPSLLVTDGQIGAVQVLDDSGKVLAASTGVSRRPVASLSLADGQVRRLRVKSAGVEYWVSARGVETPGGTVTVVVGVEREPVEAVVETVGILLAIGAPFIVALVAVATYRLVRAALRPVEAIRAQVASMSSTDLRQRVPVPRTRDEIAELARTMNAMLYRLERGRDTQLRLVSDASHELRSPLSTITTALELAAGRPDLIDTDLIDESLLPEARRMNQLIDDLLLLARSDEGALGLRHDDVDVDDLLLAEASRLAGLGAVAAVTDIQPCRTVGDRAALARVVRNLVDNAARHATSTVTLGCRPDSGQAVITVADDGPGIPAPDRARVFERFVRLDAARARASGGTGLGLSIVAQVVRSHHGTVTVGDADGGGALFTVTLPLQSEAGQVSDSSR</sequence>
<evidence type="ECO:0000256" key="2">
    <source>
        <dbReference type="ARBA" id="ARBA00004236"/>
    </source>
</evidence>
<dbReference type="SMART" id="SM00304">
    <property type="entry name" value="HAMP"/>
    <property type="match status" value="1"/>
</dbReference>
<dbReference type="Proteomes" id="UP000179734">
    <property type="component" value="Unassembled WGS sequence"/>
</dbReference>
<comment type="subcellular location">
    <subcellularLocation>
        <location evidence="2">Cell membrane</location>
    </subcellularLocation>
</comment>
<evidence type="ECO:0000256" key="3">
    <source>
        <dbReference type="ARBA" id="ARBA00012438"/>
    </source>
</evidence>
<dbReference type="Gene3D" id="6.10.340.10">
    <property type="match status" value="1"/>
</dbReference>
<evidence type="ECO:0000256" key="11">
    <source>
        <dbReference type="SAM" id="Phobius"/>
    </source>
</evidence>
<dbReference type="GO" id="GO:0005886">
    <property type="term" value="C:plasma membrane"/>
    <property type="evidence" value="ECO:0007669"/>
    <property type="project" value="UniProtKB-SubCell"/>
</dbReference>
<keyword evidence="5" id="KW-0808">Transferase</keyword>
<dbReference type="SUPFAM" id="SSF158472">
    <property type="entry name" value="HAMP domain-like"/>
    <property type="match status" value="1"/>
</dbReference>
<dbReference type="InterPro" id="IPR003660">
    <property type="entry name" value="HAMP_dom"/>
</dbReference>
<keyword evidence="9" id="KW-0902">Two-component regulatory system</keyword>
<evidence type="ECO:0000256" key="7">
    <source>
        <dbReference type="ARBA" id="ARBA00022777"/>
    </source>
</evidence>
<keyword evidence="4" id="KW-0597">Phosphoprotein</keyword>
<dbReference type="CDD" id="cd00082">
    <property type="entry name" value="HisKA"/>
    <property type="match status" value="1"/>
</dbReference>
<evidence type="ECO:0000313" key="15">
    <source>
        <dbReference type="Proteomes" id="UP000179734"/>
    </source>
</evidence>
<dbReference type="SMART" id="SM00388">
    <property type="entry name" value="HisKA"/>
    <property type="match status" value="1"/>
</dbReference>
<dbReference type="PANTHER" id="PTHR45436">
    <property type="entry name" value="SENSOR HISTIDINE KINASE YKOH"/>
    <property type="match status" value="1"/>
</dbReference>
<dbReference type="PROSITE" id="PS50885">
    <property type="entry name" value="HAMP"/>
    <property type="match status" value="1"/>
</dbReference>
<proteinExistence type="predicted"/>
<dbReference type="InterPro" id="IPR005467">
    <property type="entry name" value="His_kinase_dom"/>
</dbReference>
<dbReference type="PROSITE" id="PS51257">
    <property type="entry name" value="PROKAR_LIPOPROTEIN"/>
    <property type="match status" value="1"/>
</dbReference>
<dbReference type="EMBL" id="MLQM01000018">
    <property type="protein sequence ID" value="OHV05396.1"/>
    <property type="molecule type" value="Genomic_DNA"/>
</dbReference>
<reference evidence="14 15" key="1">
    <citation type="submission" date="2016-10" db="EMBL/GenBank/DDBJ databases">
        <title>Genome sequence of Mycobacterium talmonii.</title>
        <authorList>
            <person name="Greninger A.L."/>
            <person name="Elliott B."/>
            <person name="Vasireddy S."/>
            <person name="Vasireddy R."/>
        </authorList>
    </citation>
    <scope>NUCLEOTIDE SEQUENCE [LARGE SCALE GENOMIC DNA]</scope>
    <source>
        <strain evidence="15">NE-TNMC-100812</strain>
    </source>
</reference>
<dbReference type="InterPro" id="IPR050428">
    <property type="entry name" value="TCS_sensor_his_kinase"/>
</dbReference>
<dbReference type="SMART" id="SM00387">
    <property type="entry name" value="HATPase_c"/>
    <property type="match status" value="1"/>
</dbReference>